<dbReference type="PANTHER" id="PTHR12592">
    <property type="entry name" value="ATP-DEPENDENT (S)-NAD(P)H-HYDRATE DEHYDRATASE FAMILY MEMBER"/>
    <property type="match status" value="1"/>
</dbReference>
<dbReference type="GO" id="GO:0110051">
    <property type="term" value="P:metabolite repair"/>
    <property type="evidence" value="ECO:0007669"/>
    <property type="project" value="TreeGrafter"/>
</dbReference>
<dbReference type="EMBL" id="MKQR01000026">
    <property type="protein sequence ID" value="OLR90589.1"/>
    <property type="molecule type" value="Genomic_DNA"/>
</dbReference>
<keyword evidence="9 18" id="KW-0630">Potassium</keyword>
<gene>
    <name evidence="17" type="primary">nnrD</name>
    <name evidence="18" type="synonym">nnrE</name>
    <name evidence="22" type="ORF">BJP25_28660</name>
</gene>
<organism evidence="22 23">
    <name type="scientific">Actinokineospora bangkokensis</name>
    <dbReference type="NCBI Taxonomy" id="1193682"/>
    <lineage>
        <taxon>Bacteria</taxon>
        <taxon>Bacillati</taxon>
        <taxon>Actinomycetota</taxon>
        <taxon>Actinomycetes</taxon>
        <taxon>Pseudonocardiales</taxon>
        <taxon>Pseudonocardiaceae</taxon>
        <taxon>Actinokineospora</taxon>
    </lineage>
</organism>
<dbReference type="GO" id="GO:0005524">
    <property type="term" value="F:ATP binding"/>
    <property type="evidence" value="ECO:0007669"/>
    <property type="project" value="UniProtKB-UniRule"/>
</dbReference>
<dbReference type="HAMAP" id="MF_01965">
    <property type="entry name" value="NADHX_dehydratase"/>
    <property type="match status" value="1"/>
</dbReference>
<evidence type="ECO:0000256" key="14">
    <source>
        <dbReference type="ARBA" id="ARBA00025153"/>
    </source>
</evidence>
<keyword evidence="10 17" id="KW-0520">NAD</keyword>
<comment type="similarity">
    <text evidence="4 19">In the C-terminal section; belongs to the NnrD/CARKD family.</text>
</comment>
<dbReference type="RefSeq" id="WP_075977260.1">
    <property type="nucleotide sequence ID" value="NZ_MKQR01000026.1"/>
</dbReference>
<dbReference type="GO" id="GO:0046872">
    <property type="term" value="F:metal ion binding"/>
    <property type="evidence" value="ECO:0007669"/>
    <property type="project" value="UniProtKB-UniRule"/>
</dbReference>
<dbReference type="EC" id="4.2.1.136" evidence="19"/>
<evidence type="ECO:0000256" key="3">
    <source>
        <dbReference type="ARBA" id="ARBA00006001"/>
    </source>
</evidence>
<evidence type="ECO:0000313" key="23">
    <source>
        <dbReference type="Proteomes" id="UP000186040"/>
    </source>
</evidence>
<dbReference type="AlphaFoldDB" id="A0A1Q9LF45"/>
<keyword evidence="12 17" id="KW-0456">Lyase</keyword>
<evidence type="ECO:0000256" key="13">
    <source>
        <dbReference type="ARBA" id="ARBA00023268"/>
    </source>
</evidence>
<feature type="binding site" evidence="17">
    <location>
        <position position="243"/>
    </location>
    <ligand>
        <name>(6S)-NADPHX</name>
        <dbReference type="ChEBI" id="CHEBI:64076"/>
    </ligand>
</feature>
<feature type="binding site" evidence="18">
    <location>
        <position position="151"/>
    </location>
    <ligand>
        <name>K(+)</name>
        <dbReference type="ChEBI" id="CHEBI:29103"/>
    </ligand>
</feature>
<feature type="binding site" evidence="18">
    <location>
        <position position="63"/>
    </location>
    <ligand>
        <name>K(+)</name>
        <dbReference type="ChEBI" id="CHEBI:29103"/>
    </ligand>
</feature>
<evidence type="ECO:0000256" key="15">
    <source>
        <dbReference type="ARBA" id="ARBA00048238"/>
    </source>
</evidence>
<feature type="domain" description="YjeF N-terminal" evidence="21">
    <location>
        <begin position="6"/>
        <end position="203"/>
    </location>
</feature>
<feature type="binding site" evidence="18">
    <location>
        <begin position="122"/>
        <end position="128"/>
    </location>
    <ligand>
        <name>(6S)-NADPHX</name>
        <dbReference type="ChEBI" id="CHEBI:64076"/>
    </ligand>
</feature>
<evidence type="ECO:0000256" key="18">
    <source>
        <dbReference type="HAMAP-Rule" id="MF_01966"/>
    </source>
</evidence>
<evidence type="ECO:0000259" key="21">
    <source>
        <dbReference type="PROSITE" id="PS51385"/>
    </source>
</evidence>
<comment type="catalytic activity">
    <reaction evidence="1 18 19">
        <text>(6R)-NADHX = (6S)-NADHX</text>
        <dbReference type="Rhea" id="RHEA:32215"/>
        <dbReference type="ChEBI" id="CHEBI:64074"/>
        <dbReference type="ChEBI" id="CHEBI:64075"/>
        <dbReference type="EC" id="5.1.99.6"/>
    </reaction>
</comment>
<comment type="catalytic activity">
    <reaction evidence="2 18 19">
        <text>(6R)-NADPHX = (6S)-NADPHX</text>
        <dbReference type="Rhea" id="RHEA:32227"/>
        <dbReference type="ChEBI" id="CHEBI:64076"/>
        <dbReference type="ChEBI" id="CHEBI:64077"/>
        <dbReference type="EC" id="5.1.99.6"/>
    </reaction>
</comment>
<feature type="binding site" evidence="17">
    <location>
        <position position="296"/>
    </location>
    <ligand>
        <name>(6S)-NADPHX</name>
        <dbReference type="ChEBI" id="CHEBI:64076"/>
    </ligand>
</feature>
<dbReference type="GO" id="GO:0052855">
    <property type="term" value="F:ADP-dependent NAD(P)H-hydrate dehydratase activity"/>
    <property type="evidence" value="ECO:0007669"/>
    <property type="project" value="UniProtKB-UniRule"/>
</dbReference>
<sequence>MRSAWSTHRIREAEERVLAVTPDGALMRRAAWGIARQALAMLRERTGGVAGRRVLLLVGAGNNGGDALWAGAFLRKRAVAVDALLLAPERAHAEGLAALRSAGGRVVQAPTRADLAVDGIVGLSARGPLRPAAAEVVARLDAPVLAVDLPSGVDPDTGAVDGPAVTAAATVTFGGCKPVHFLAAERCGALTLVDLGLDLPDPDFGVLDRADVAAAWPLPGADDDKYTQGVVGITAGSSTYPGAAVLATGSAVRATSGMVRYAGSAAEEVNRRYPEVVVTGSVGDAGRVQAWVAGPGMGTGHPARDVLRAVLEQGVPVCVDADGITLLAKHPELWDARDPGVPVLLTPHDREFARVAEPRGIELGADRVAAAKALAAELGATVLLKGHATVVAGPDGRALVNPARSHWLATAGSGDVLSGVVGALLAAGLDPVLAGGAAAFVHVRAGELAAAGAPTSASKVVDAVPDAIRDVVG</sequence>
<dbReference type="Gene3D" id="3.40.1190.20">
    <property type="match status" value="1"/>
</dbReference>
<dbReference type="GO" id="GO:0046496">
    <property type="term" value="P:nicotinamide nucleotide metabolic process"/>
    <property type="evidence" value="ECO:0007669"/>
    <property type="project" value="UniProtKB-UniRule"/>
</dbReference>
<dbReference type="Pfam" id="PF03853">
    <property type="entry name" value="YjeF_N"/>
    <property type="match status" value="1"/>
</dbReference>
<comment type="caution">
    <text evidence="22">The sequence shown here is derived from an EMBL/GenBank/DDBJ whole genome shotgun (WGS) entry which is preliminary data.</text>
</comment>
<dbReference type="STRING" id="1193682.BJP25_28660"/>
<evidence type="ECO:0000256" key="19">
    <source>
        <dbReference type="PIRNR" id="PIRNR017184"/>
    </source>
</evidence>
<evidence type="ECO:0000259" key="20">
    <source>
        <dbReference type="PROSITE" id="PS51383"/>
    </source>
</evidence>
<evidence type="ECO:0000256" key="11">
    <source>
        <dbReference type="ARBA" id="ARBA00023235"/>
    </source>
</evidence>
<feature type="binding site" evidence="18">
    <location>
        <position position="148"/>
    </location>
    <ligand>
        <name>(6S)-NADPHX</name>
        <dbReference type="ChEBI" id="CHEBI:64076"/>
    </ligand>
</feature>
<dbReference type="OrthoDB" id="9806925at2"/>
<keyword evidence="7 17" id="KW-0067">ATP-binding</keyword>
<dbReference type="SUPFAM" id="SSF64153">
    <property type="entry name" value="YjeF N-terminal domain-like"/>
    <property type="match status" value="1"/>
</dbReference>
<evidence type="ECO:0000256" key="6">
    <source>
        <dbReference type="ARBA" id="ARBA00022741"/>
    </source>
</evidence>
<comment type="caution">
    <text evidence="18">Lacks conserved residue(s) required for the propagation of feature annotation.</text>
</comment>
<dbReference type="Proteomes" id="UP000186040">
    <property type="component" value="Unassembled WGS sequence"/>
</dbReference>
<evidence type="ECO:0000256" key="2">
    <source>
        <dbReference type="ARBA" id="ARBA00000909"/>
    </source>
</evidence>
<dbReference type="PROSITE" id="PS01050">
    <property type="entry name" value="YJEF_C_2"/>
    <property type="match status" value="1"/>
</dbReference>
<dbReference type="PIRSF" id="PIRSF017184">
    <property type="entry name" value="Nnr"/>
    <property type="match status" value="1"/>
</dbReference>
<keyword evidence="11 18" id="KW-0413">Isomerase</keyword>
<dbReference type="EC" id="5.1.99.6" evidence="19"/>
<name>A0A1Q9LF45_9PSEU</name>
<evidence type="ECO:0000256" key="12">
    <source>
        <dbReference type="ARBA" id="ARBA00023239"/>
    </source>
</evidence>
<dbReference type="CDD" id="cd01171">
    <property type="entry name" value="YXKO-related"/>
    <property type="match status" value="1"/>
</dbReference>
<evidence type="ECO:0000256" key="1">
    <source>
        <dbReference type="ARBA" id="ARBA00000013"/>
    </source>
</evidence>
<feature type="binding site" evidence="17">
    <location>
        <position position="415"/>
    </location>
    <ligand>
        <name>(6S)-NADPHX</name>
        <dbReference type="ChEBI" id="CHEBI:64076"/>
    </ligand>
</feature>
<dbReference type="InterPro" id="IPR017953">
    <property type="entry name" value="Carbohydrate_kinase_pred_CS"/>
</dbReference>
<dbReference type="InterPro" id="IPR029056">
    <property type="entry name" value="Ribokinase-like"/>
</dbReference>
<reference evidence="22 23" key="1">
    <citation type="submission" date="2016-10" db="EMBL/GenBank/DDBJ databases">
        <title>The Draft Genome Sequence of Actinokineospora bangkokensis 44EHWT reveals the biosynthetic pathway of antifungal compounds Thailandins with unusual extender unit butylmalonyl-CoA.</title>
        <authorList>
            <person name="Greule A."/>
            <person name="Intra B."/>
            <person name="Flemming S."/>
            <person name="Rommel M.G."/>
            <person name="Panbangred W."/>
            <person name="Bechthold A."/>
        </authorList>
    </citation>
    <scope>NUCLEOTIDE SEQUENCE [LARGE SCALE GENOMIC DNA]</scope>
    <source>
        <strain evidence="22 23">44EHW</strain>
    </source>
</reference>
<comment type="similarity">
    <text evidence="18">Belongs to the NnrE/AIBP family.</text>
</comment>
<dbReference type="NCBIfam" id="TIGR00196">
    <property type="entry name" value="yjeF_cterm"/>
    <property type="match status" value="1"/>
</dbReference>
<comment type="catalytic activity">
    <reaction evidence="15 17 19">
        <text>(6S)-NADHX + ADP = AMP + phosphate + NADH + H(+)</text>
        <dbReference type="Rhea" id="RHEA:32223"/>
        <dbReference type="ChEBI" id="CHEBI:15378"/>
        <dbReference type="ChEBI" id="CHEBI:43474"/>
        <dbReference type="ChEBI" id="CHEBI:57945"/>
        <dbReference type="ChEBI" id="CHEBI:64074"/>
        <dbReference type="ChEBI" id="CHEBI:456215"/>
        <dbReference type="ChEBI" id="CHEBI:456216"/>
        <dbReference type="EC" id="4.2.1.136"/>
    </reaction>
</comment>
<dbReference type="InterPro" id="IPR004443">
    <property type="entry name" value="YjeF_N_dom"/>
</dbReference>
<feature type="binding site" evidence="18">
    <location>
        <position position="118"/>
    </location>
    <ligand>
        <name>K(+)</name>
        <dbReference type="ChEBI" id="CHEBI:29103"/>
    </ligand>
</feature>
<evidence type="ECO:0000256" key="9">
    <source>
        <dbReference type="ARBA" id="ARBA00022958"/>
    </source>
</evidence>
<keyword evidence="13" id="KW-0511">Multifunctional enzyme</keyword>
<feature type="binding site" evidence="17">
    <location>
        <position position="414"/>
    </location>
    <ligand>
        <name>AMP</name>
        <dbReference type="ChEBI" id="CHEBI:456215"/>
    </ligand>
</feature>
<dbReference type="PROSITE" id="PS51383">
    <property type="entry name" value="YJEF_C_3"/>
    <property type="match status" value="1"/>
</dbReference>
<accession>A0A1Q9LF45</accession>
<feature type="binding site" evidence="18">
    <location>
        <begin position="62"/>
        <end position="66"/>
    </location>
    <ligand>
        <name>(6S)-NADPHX</name>
        <dbReference type="ChEBI" id="CHEBI:64076"/>
    </ligand>
</feature>
<dbReference type="PROSITE" id="PS51385">
    <property type="entry name" value="YJEF_N"/>
    <property type="match status" value="1"/>
</dbReference>
<dbReference type="Pfam" id="PF01256">
    <property type="entry name" value="Carb_kinase"/>
    <property type="match status" value="1"/>
</dbReference>
<evidence type="ECO:0000256" key="10">
    <source>
        <dbReference type="ARBA" id="ARBA00023027"/>
    </source>
</evidence>
<comment type="function">
    <text evidence="17">Catalyzes the dehydration of the S-form of NAD(P)HX at the expense of ADP, which is converted to AMP. Together with NAD(P)HX epimerase, which catalyzes the epimerization of the S- and R-forms, the enzyme allows the repair of both epimers of NAD(P)HX, a damaged form of NAD(P)H that is a result of enzymatic or heat-dependent hydration.</text>
</comment>
<protein>
    <recommendedName>
        <fullName evidence="19">Bifunctional NAD(P)H-hydrate repair enzyme</fullName>
    </recommendedName>
    <alternativeName>
        <fullName evidence="19">Nicotinamide nucleotide repair protein</fullName>
    </alternativeName>
    <domain>
        <recommendedName>
            <fullName evidence="19">ADP-dependent (S)-NAD(P)H-hydrate dehydratase</fullName>
            <ecNumber evidence="19">4.2.1.136</ecNumber>
        </recommendedName>
        <alternativeName>
            <fullName evidence="19">ADP-dependent NAD(P)HX dehydratase</fullName>
        </alternativeName>
    </domain>
    <domain>
        <recommendedName>
            <fullName evidence="19">NAD(P)H-hydrate epimerase</fullName>
            <ecNumber evidence="19">5.1.99.6</ecNumber>
        </recommendedName>
    </domain>
</protein>
<feature type="binding site" evidence="17">
    <location>
        <begin position="385"/>
        <end position="389"/>
    </location>
    <ligand>
        <name>AMP</name>
        <dbReference type="ChEBI" id="CHEBI:456215"/>
    </ligand>
</feature>
<dbReference type="GO" id="GO:0052856">
    <property type="term" value="F:NAD(P)HX epimerase activity"/>
    <property type="evidence" value="ECO:0007669"/>
    <property type="project" value="UniProtKB-UniRule"/>
</dbReference>
<evidence type="ECO:0000256" key="4">
    <source>
        <dbReference type="ARBA" id="ARBA00009524"/>
    </source>
</evidence>
<evidence type="ECO:0000256" key="5">
    <source>
        <dbReference type="ARBA" id="ARBA00022723"/>
    </source>
</evidence>
<comment type="similarity">
    <text evidence="3 19">In the N-terminal section; belongs to the NnrE/AIBP family.</text>
</comment>
<proteinExistence type="inferred from homology"/>
<comment type="cofactor">
    <cofactor evidence="18 19">
        <name>K(+)</name>
        <dbReference type="ChEBI" id="CHEBI:29103"/>
    </cofactor>
    <text evidence="18 19">Binds 1 potassium ion per subunit.</text>
</comment>
<dbReference type="Gene3D" id="3.40.50.10260">
    <property type="entry name" value="YjeF N-terminal domain"/>
    <property type="match status" value="1"/>
</dbReference>
<dbReference type="PANTHER" id="PTHR12592:SF0">
    <property type="entry name" value="ATP-DEPENDENT (S)-NAD(P)H-HYDRATE DEHYDRATASE"/>
    <property type="match status" value="1"/>
</dbReference>
<dbReference type="HAMAP" id="MF_01966">
    <property type="entry name" value="NADHX_epimerase"/>
    <property type="match status" value="1"/>
</dbReference>
<keyword evidence="23" id="KW-1185">Reference proteome</keyword>
<keyword evidence="5 18" id="KW-0479">Metal-binding</keyword>
<evidence type="ECO:0000256" key="7">
    <source>
        <dbReference type="ARBA" id="ARBA00022840"/>
    </source>
</evidence>
<keyword evidence="8 17" id="KW-0521">NADP</keyword>
<dbReference type="InterPro" id="IPR000631">
    <property type="entry name" value="CARKD"/>
</dbReference>
<comment type="catalytic activity">
    <reaction evidence="16 17 19">
        <text>(6S)-NADPHX + ADP = AMP + phosphate + NADPH + H(+)</text>
        <dbReference type="Rhea" id="RHEA:32235"/>
        <dbReference type="ChEBI" id="CHEBI:15378"/>
        <dbReference type="ChEBI" id="CHEBI:43474"/>
        <dbReference type="ChEBI" id="CHEBI:57783"/>
        <dbReference type="ChEBI" id="CHEBI:64076"/>
        <dbReference type="ChEBI" id="CHEBI:456215"/>
        <dbReference type="ChEBI" id="CHEBI:456216"/>
        <dbReference type="EC" id="4.2.1.136"/>
    </reaction>
</comment>
<comment type="function">
    <text evidence="14 19">Bifunctional enzyme that catalyzes the epimerization of the S- and R-forms of NAD(P)HX and the dehydration of the S-form of NAD(P)HX at the expense of ADP, which is converted to AMP. This allows the repair of both epimers of NAD(P)HX, a damaged form of NAD(P)H that is a result of enzymatic or heat-dependent hydration.</text>
</comment>
<comment type="similarity">
    <text evidence="17">Belongs to the NnrD/CARKD family.</text>
</comment>
<evidence type="ECO:0000256" key="16">
    <source>
        <dbReference type="ARBA" id="ARBA00049209"/>
    </source>
</evidence>
<dbReference type="InterPro" id="IPR030677">
    <property type="entry name" value="Nnr"/>
</dbReference>
<comment type="subunit">
    <text evidence="17">Homotetramer.</text>
</comment>
<feature type="domain" description="YjeF C-terminal" evidence="20">
    <location>
        <begin position="208"/>
        <end position="471"/>
    </location>
</feature>
<feature type="binding site" evidence="17">
    <location>
        <position position="348"/>
    </location>
    <ligand>
        <name>(6S)-NADPHX</name>
        <dbReference type="ChEBI" id="CHEBI:64076"/>
    </ligand>
</feature>
<evidence type="ECO:0000313" key="22">
    <source>
        <dbReference type="EMBL" id="OLR90589.1"/>
    </source>
</evidence>
<dbReference type="SUPFAM" id="SSF53613">
    <property type="entry name" value="Ribokinase-like"/>
    <property type="match status" value="1"/>
</dbReference>
<keyword evidence="6 17" id="KW-0547">Nucleotide-binding</keyword>
<comment type="function">
    <text evidence="18">Catalyzes the epimerization of the S- and R-forms of NAD(P)HX, a damaged form of NAD(P)H that is a result of enzymatic or heat-dependent hydration. This is a prerequisite for the S-specific NAD(P)H-hydrate dehydratase to allow the repair of both epimers of NAD(P)HX.</text>
</comment>
<comment type="cofactor">
    <cofactor evidence="17">
        <name>Mg(2+)</name>
        <dbReference type="ChEBI" id="CHEBI:18420"/>
    </cofactor>
</comment>
<evidence type="ECO:0000256" key="8">
    <source>
        <dbReference type="ARBA" id="ARBA00022857"/>
    </source>
</evidence>
<evidence type="ECO:0000256" key="17">
    <source>
        <dbReference type="HAMAP-Rule" id="MF_01965"/>
    </source>
</evidence>
<dbReference type="InterPro" id="IPR036652">
    <property type="entry name" value="YjeF_N_dom_sf"/>
</dbReference>